<evidence type="ECO:0000313" key="5">
    <source>
        <dbReference type="Proteomes" id="UP001470230"/>
    </source>
</evidence>
<dbReference type="Gene3D" id="1.25.40.10">
    <property type="entry name" value="Tetratricopeptide repeat domain"/>
    <property type="match status" value="1"/>
</dbReference>
<organism evidence="4 5">
    <name type="scientific">Tritrichomonas musculus</name>
    <dbReference type="NCBI Taxonomy" id="1915356"/>
    <lineage>
        <taxon>Eukaryota</taxon>
        <taxon>Metamonada</taxon>
        <taxon>Parabasalia</taxon>
        <taxon>Tritrichomonadida</taxon>
        <taxon>Tritrichomonadidae</taxon>
        <taxon>Tritrichomonas</taxon>
    </lineage>
</organism>
<reference evidence="4 5" key="1">
    <citation type="submission" date="2024-04" db="EMBL/GenBank/DDBJ databases">
        <title>Tritrichomonas musculus Genome.</title>
        <authorList>
            <person name="Alves-Ferreira E."/>
            <person name="Grigg M."/>
            <person name="Lorenzi H."/>
            <person name="Galac M."/>
        </authorList>
    </citation>
    <scope>NUCLEOTIDE SEQUENCE [LARGE SCALE GENOMIC DNA]</scope>
    <source>
        <strain evidence="4 5">EAF2021</strain>
    </source>
</reference>
<evidence type="ECO:0000256" key="2">
    <source>
        <dbReference type="SAM" id="MobiDB-lite"/>
    </source>
</evidence>
<dbReference type="PROSITE" id="PS50011">
    <property type="entry name" value="PROTEIN_KINASE_DOM"/>
    <property type="match status" value="1"/>
</dbReference>
<keyword evidence="5" id="KW-1185">Reference proteome</keyword>
<dbReference type="PANTHER" id="PTHR23257">
    <property type="entry name" value="SERINE-THREONINE PROTEIN KINASE"/>
    <property type="match status" value="1"/>
</dbReference>
<dbReference type="SMART" id="SM00220">
    <property type="entry name" value="S_TKc"/>
    <property type="match status" value="1"/>
</dbReference>
<evidence type="ECO:0000313" key="4">
    <source>
        <dbReference type="EMBL" id="KAK8871895.1"/>
    </source>
</evidence>
<comment type="caution">
    <text evidence="4">The sequence shown here is derived from an EMBL/GenBank/DDBJ whole genome shotgun (WGS) entry which is preliminary data.</text>
</comment>
<accession>A0ABR2J1X0</accession>
<dbReference type="SUPFAM" id="SSF81901">
    <property type="entry name" value="HCP-like"/>
    <property type="match status" value="1"/>
</dbReference>
<evidence type="ECO:0000259" key="3">
    <source>
        <dbReference type="PROSITE" id="PS50011"/>
    </source>
</evidence>
<dbReference type="InterPro" id="IPR006597">
    <property type="entry name" value="Sel1-like"/>
</dbReference>
<keyword evidence="1" id="KW-0175">Coiled coil</keyword>
<dbReference type="Pfam" id="PF08238">
    <property type="entry name" value="Sel1"/>
    <property type="match status" value="2"/>
</dbReference>
<dbReference type="Gene3D" id="1.10.510.10">
    <property type="entry name" value="Transferase(Phosphotransferase) domain 1"/>
    <property type="match status" value="1"/>
</dbReference>
<protein>
    <recommendedName>
        <fullName evidence="3">Protein kinase domain-containing protein</fullName>
    </recommendedName>
</protein>
<sequence>MEMIKADKLVDLKMFEKQEKIGSGGYSKVYKVCEKKTRKIYSAKVLLNELDESRKEELKDFINEVTNLSICEHPLFLKLIGISKTNFKNEPKPVIITEFCSKGSLNKIIQNSPDILDDTKKLIFIYGIASAMSFMHSKNILHRDLKTENILSDENYYPKISDFGLSIQIPKDSIGMSFKESIICGTPIYIAPEIWRNNEYSKASDVYAFGMIAYEIMTCQKPFKEFQSYVQIVYNVVCKLYRPKIDKSIPESYQKLIEACWNEDPQKRPTFSIITSIIEKDFGFITEKTDQINFSSFSQKICHFENDLKIMEIDRQLKYEINIENLRYVLSHSDIMYRHLDEIRVKLLELEQEMLKGQKNGNLDEIGMKQLQKIRIIKAQIDIKRIKLLEIIRTIKLDESRWELEEGRRTELLEEISRIGLIEESIRMELLEEISRIGLIEESIRMELLEEIRRIELSEESRMKLLEKIRIMEQLEETKRMKQLEETRMKLLEEIDWIELLEKSRKYECINVVYKMHGSKSGRMNSFFSWFGRLFTKNPKKEFPDKPGKKSNDDQSKIMPDPKFIDEARNGSIKAMLQLGEQYYKGKNAPVDKEKSKEYYKMAADRGNADAMNNYAWILIEEKENQSNIDEAMSYLERAANMGNVTAMRNYLQLIDELENKNM</sequence>
<gene>
    <name evidence="4" type="ORF">M9Y10_007641</name>
</gene>
<dbReference type="InterPro" id="IPR011990">
    <property type="entry name" value="TPR-like_helical_dom_sf"/>
</dbReference>
<feature type="coiled-coil region" evidence="1">
    <location>
        <begin position="474"/>
        <end position="501"/>
    </location>
</feature>
<dbReference type="EMBL" id="JAPFFF010000013">
    <property type="protein sequence ID" value="KAK8871895.1"/>
    <property type="molecule type" value="Genomic_DNA"/>
</dbReference>
<feature type="compositionally biased region" description="Basic and acidic residues" evidence="2">
    <location>
        <begin position="541"/>
        <end position="556"/>
    </location>
</feature>
<dbReference type="InterPro" id="IPR011009">
    <property type="entry name" value="Kinase-like_dom_sf"/>
</dbReference>
<feature type="region of interest" description="Disordered" evidence="2">
    <location>
        <begin position="541"/>
        <end position="563"/>
    </location>
</feature>
<dbReference type="SMART" id="SM00671">
    <property type="entry name" value="SEL1"/>
    <property type="match status" value="2"/>
</dbReference>
<dbReference type="InterPro" id="IPR050167">
    <property type="entry name" value="Ser_Thr_protein_kinase"/>
</dbReference>
<dbReference type="PRINTS" id="PR00109">
    <property type="entry name" value="TYRKINASE"/>
</dbReference>
<dbReference type="InterPro" id="IPR001245">
    <property type="entry name" value="Ser-Thr/Tyr_kinase_cat_dom"/>
</dbReference>
<dbReference type="Proteomes" id="UP001470230">
    <property type="component" value="Unassembled WGS sequence"/>
</dbReference>
<proteinExistence type="predicted"/>
<evidence type="ECO:0000256" key="1">
    <source>
        <dbReference type="SAM" id="Coils"/>
    </source>
</evidence>
<dbReference type="Pfam" id="PF00069">
    <property type="entry name" value="Pkinase"/>
    <property type="match status" value="1"/>
</dbReference>
<dbReference type="InterPro" id="IPR000719">
    <property type="entry name" value="Prot_kinase_dom"/>
</dbReference>
<feature type="domain" description="Protein kinase" evidence="3">
    <location>
        <begin position="15"/>
        <end position="285"/>
    </location>
</feature>
<name>A0ABR2J1X0_9EUKA</name>
<dbReference type="CDD" id="cd13999">
    <property type="entry name" value="STKc_MAP3K-like"/>
    <property type="match status" value="1"/>
</dbReference>
<dbReference type="SUPFAM" id="SSF56112">
    <property type="entry name" value="Protein kinase-like (PK-like)"/>
    <property type="match status" value="1"/>
</dbReference>